<evidence type="ECO:0000313" key="4">
    <source>
        <dbReference type="Proteomes" id="UP001183535"/>
    </source>
</evidence>
<comment type="caution">
    <text evidence="3">The sequence shown here is derived from an EMBL/GenBank/DDBJ whole genome shotgun (WGS) entry which is preliminary data.</text>
</comment>
<evidence type="ECO:0000256" key="1">
    <source>
        <dbReference type="SAM" id="MobiDB-lite"/>
    </source>
</evidence>
<keyword evidence="4" id="KW-1185">Reference proteome</keyword>
<dbReference type="Pfam" id="PF07992">
    <property type="entry name" value="Pyr_redox_2"/>
    <property type="match status" value="1"/>
</dbReference>
<dbReference type="Gene3D" id="3.50.50.60">
    <property type="entry name" value="FAD/NAD(P)-binding domain"/>
    <property type="match status" value="1"/>
</dbReference>
<sequence>MNEFTWAEAAERRWDVVVVGGGPAARSAARDLAGAGRSVLVVDTGENHGATAGTAHGDPGRDGVLAHGPERHGPGEAAPPGGHVVAGRVTGVAREDAGFAVVSADGDRVRAGRVLIATGSVRELPLDAPEFTALDDVGVPGAPALRGDLPAAVPRTSWAGVFDGPTEAEVARRVLGGRAHGLDGTPAGR</sequence>
<protein>
    <submittedName>
        <fullName evidence="3">FAD-dependent oxidoreductase</fullName>
    </submittedName>
</protein>
<dbReference type="SUPFAM" id="SSF51905">
    <property type="entry name" value="FAD/NAD(P)-binding domain"/>
    <property type="match status" value="1"/>
</dbReference>
<gene>
    <name evidence="3" type="ORF">RM877_02740</name>
</gene>
<dbReference type="AlphaFoldDB" id="A0ABD5EFZ3"/>
<name>A0ABD5EFZ3_9ACTN</name>
<reference evidence="4" key="1">
    <citation type="submission" date="2023-07" db="EMBL/GenBank/DDBJ databases">
        <title>30 novel species of actinomycetes from the DSMZ collection.</title>
        <authorList>
            <person name="Nouioui I."/>
        </authorList>
    </citation>
    <scope>NUCLEOTIDE SEQUENCE [LARGE SCALE GENOMIC DNA]</scope>
    <source>
        <strain evidence="4">DSM 41981</strain>
    </source>
</reference>
<dbReference type="Proteomes" id="UP001183535">
    <property type="component" value="Unassembled WGS sequence"/>
</dbReference>
<evidence type="ECO:0000313" key="3">
    <source>
        <dbReference type="EMBL" id="MDT0433591.1"/>
    </source>
</evidence>
<dbReference type="InterPro" id="IPR036188">
    <property type="entry name" value="FAD/NAD-bd_sf"/>
</dbReference>
<proteinExistence type="predicted"/>
<feature type="region of interest" description="Disordered" evidence="1">
    <location>
        <begin position="47"/>
        <end position="82"/>
    </location>
</feature>
<organism evidence="3 4">
    <name type="scientific">Streptomyces doudnae</name>
    <dbReference type="NCBI Taxonomy" id="3075536"/>
    <lineage>
        <taxon>Bacteria</taxon>
        <taxon>Bacillati</taxon>
        <taxon>Actinomycetota</taxon>
        <taxon>Actinomycetes</taxon>
        <taxon>Kitasatosporales</taxon>
        <taxon>Streptomycetaceae</taxon>
        <taxon>Streptomyces</taxon>
    </lineage>
</organism>
<accession>A0ABD5EFZ3</accession>
<dbReference type="RefSeq" id="WP_093833780.1">
    <property type="nucleotide sequence ID" value="NZ_JAVRES010000001.1"/>
</dbReference>
<feature type="domain" description="FAD/NAD(P)-binding" evidence="2">
    <location>
        <begin position="15"/>
        <end position="129"/>
    </location>
</feature>
<evidence type="ECO:0000259" key="2">
    <source>
        <dbReference type="Pfam" id="PF07992"/>
    </source>
</evidence>
<dbReference type="EMBL" id="JAVRES010000001">
    <property type="protein sequence ID" value="MDT0433591.1"/>
    <property type="molecule type" value="Genomic_DNA"/>
</dbReference>
<dbReference type="InterPro" id="IPR023753">
    <property type="entry name" value="FAD/NAD-binding_dom"/>
</dbReference>